<accession>S9QNJ0</accession>
<dbReference type="Proteomes" id="UP000015351">
    <property type="component" value="Unassembled WGS sequence"/>
</dbReference>
<evidence type="ECO:0000313" key="1">
    <source>
        <dbReference type="EMBL" id="EPX81277.1"/>
    </source>
</evidence>
<dbReference type="STRING" id="1123360.thalar_00727"/>
<dbReference type="AlphaFoldDB" id="S9QNJ0"/>
<proteinExistence type="predicted"/>
<comment type="caution">
    <text evidence="1">The sequence shown here is derived from an EMBL/GenBank/DDBJ whole genome shotgun (WGS) entry which is preliminary data.</text>
</comment>
<keyword evidence="2" id="KW-1185">Reference proteome</keyword>
<protein>
    <submittedName>
        <fullName evidence="1">Uncharacterized protein</fullName>
    </submittedName>
</protein>
<dbReference type="HOGENOM" id="CLU_3026874_0_0_5"/>
<reference evidence="2" key="1">
    <citation type="journal article" date="2013" name="Stand. Genomic Sci.">
        <title>Genome sequence of the Litoreibacter arenae type strain (DSM 19593(T)), a member of the Roseobacter clade isolated from sea sand.</title>
        <authorList>
            <person name="Riedel T."/>
            <person name="Fiebig A."/>
            <person name="Petersen J."/>
            <person name="Gronow S."/>
            <person name="Kyrpides N.C."/>
            <person name="Goker M."/>
            <person name="Klenk H.P."/>
        </authorList>
    </citation>
    <scope>NUCLEOTIDE SEQUENCE [LARGE SCALE GENOMIC DNA]</scope>
    <source>
        <strain evidence="2">DSM 19593</strain>
    </source>
</reference>
<sequence length="55" mass="6231">MILSEGRTGRKQGGEKECVATHGKYHVQRKLALTTHMRVGAPRRFQTRNKPLNSV</sequence>
<gene>
    <name evidence="1" type="ORF">thalar_00727</name>
</gene>
<evidence type="ECO:0000313" key="2">
    <source>
        <dbReference type="Proteomes" id="UP000015351"/>
    </source>
</evidence>
<organism evidence="1 2">
    <name type="scientific">Litoreibacter arenae DSM 19593</name>
    <dbReference type="NCBI Taxonomy" id="1123360"/>
    <lineage>
        <taxon>Bacteria</taxon>
        <taxon>Pseudomonadati</taxon>
        <taxon>Pseudomonadota</taxon>
        <taxon>Alphaproteobacteria</taxon>
        <taxon>Rhodobacterales</taxon>
        <taxon>Roseobacteraceae</taxon>
        <taxon>Litoreibacter</taxon>
    </lineage>
</organism>
<name>S9QNJ0_9RHOB</name>
<dbReference type="EMBL" id="AONI01000006">
    <property type="protein sequence ID" value="EPX81277.1"/>
    <property type="molecule type" value="Genomic_DNA"/>
</dbReference>